<dbReference type="PANTHER" id="PTHR21666">
    <property type="entry name" value="PEPTIDASE-RELATED"/>
    <property type="match status" value="1"/>
</dbReference>
<keyword evidence="2" id="KW-1133">Transmembrane helix</keyword>
<proteinExistence type="predicted"/>
<dbReference type="Proteomes" id="UP000219329">
    <property type="component" value="Unassembled WGS sequence"/>
</dbReference>
<dbReference type="Gene3D" id="2.70.70.10">
    <property type="entry name" value="Glucose Permease (Domain IIA)"/>
    <property type="match status" value="1"/>
</dbReference>
<comment type="caution">
    <text evidence="4">The sequence shown here is derived from an EMBL/GenBank/DDBJ whole genome shotgun (WGS) entry which is preliminary data.</text>
</comment>
<feature type="domain" description="M23ase beta-sheet core" evidence="3">
    <location>
        <begin position="205"/>
        <end position="300"/>
    </location>
</feature>
<dbReference type="EMBL" id="NTJZ01000011">
    <property type="protein sequence ID" value="PDH33077.1"/>
    <property type="molecule type" value="Genomic_DNA"/>
</dbReference>
<keyword evidence="1" id="KW-0175">Coiled coil</keyword>
<evidence type="ECO:0000259" key="3">
    <source>
        <dbReference type="Pfam" id="PF01551"/>
    </source>
</evidence>
<dbReference type="PANTHER" id="PTHR21666:SF291">
    <property type="entry name" value="STAGE II SPORULATION PROTEIN Q"/>
    <property type="match status" value="1"/>
</dbReference>
<dbReference type="FunFam" id="2.70.70.10:FF:000006">
    <property type="entry name" value="M23 family peptidase"/>
    <property type="match status" value="1"/>
</dbReference>
<sequence>MKLILVDQRHGHTKTIVLRGWLKGLFSLFLLIAPVALGYFGYQLAVSQNERMLTEESAQSWDRQIKMQSEQLADIREKSGQQLEALTLRLAMLQARLVRLDAVGERITTIANLDQGEFDFSQPVTIGGPGTGQTEAYSISTFVNAVDHLEHQLEDRQQQLEILESLISDRKIQSDVLISGRPVDRGWIASRFGQRPDPFTGRLTFHAGVDFTTGRAGADINTVAAGVVTWAGPRSGYGLMVEINHGNGFITRYAHSEKLFVEVGDIVKKGQNIALVGSTGRSTGPHVHFEVYKNGRVVDPAAYIHRTAR</sequence>
<evidence type="ECO:0000256" key="2">
    <source>
        <dbReference type="SAM" id="Phobius"/>
    </source>
</evidence>
<dbReference type="SUPFAM" id="SSF51261">
    <property type="entry name" value="Duplicated hybrid motif"/>
    <property type="match status" value="1"/>
</dbReference>
<accession>A0A2A5W9X8</accession>
<dbReference type="InterPro" id="IPR016047">
    <property type="entry name" value="M23ase_b-sheet_dom"/>
</dbReference>
<dbReference type="InterPro" id="IPR011055">
    <property type="entry name" value="Dup_hybrid_motif"/>
</dbReference>
<gene>
    <name evidence="4" type="ORF">CNF02_10240</name>
</gene>
<dbReference type="InterPro" id="IPR050570">
    <property type="entry name" value="Cell_wall_metabolism_enzyme"/>
</dbReference>
<dbReference type="GO" id="GO:0004222">
    <property type="term" value="F:metalloendopeptidase activity"/>
    <property type="evidence" value="ECO:0007669"/>
    <property type="project" value="TreeGrafter"/>
</dbReference>
<dbReference type="AlphaFoldDB" id="A0A2A5W9X8"/>
<dbReference type="CDD" id="cd12797">
    <property type="entry name" value="M23_peptidase"/>
    <property type="match status" value="1"/>
</dbReference>
<evidence type="ECO:0000313" key="4">
    <source>
        <dbReference type="EMBL" id="PDH33077.1"/>
    </source>
</evidence>
<evidence type="ECO:0000313" key="5">
    <source>
        <dbReference type="Proteomes" id="UP000219329"/>
    </source>
</evidence>
<keyword evidence="2" id="KW-0812">Transmembrane</keyword>
<keyword evidence="2" id="KW-0472">Membrane</keyword>
<feature type="coiled-coil region" evidence="1">
    <location>
        <begin position="58"/>
        <end position="103"/>
    </location>
</feature>
<organism evidence="4 5">
    <name type="scientific">OM182 bacterium MED-G28</name>
    <dbReference type="NCBI Taxonomy" id="1986256"/>
    <lineage>
        <taxon>Bacteria</taxon>
        <taxon>Pseudomonadati</taxon>
        <taxon>Pseudomonadota</taxon>
        <taxon>Gammaproteobacteria</taxon>
        <taxon>OMG group</taxon>
        <taxon>OM182 clade</taxon>
    </lineage>
</organism>
<name>A0A2A5W9X8_9GAMM</name>
<feature type="transmembrane region" description="Helical" evidence="2">
    <location>
        <begin position="21"/>
        <end position="42"/>
    </location>
</feature>
<protein>
    <recommendedName>
        <fullName evidence="3">M23ase beta-sheet core domain-containing protein</fullName>
    </recommendedName>
</protein>
<reference evidence="4 5" key="1">
    <citation type="submission" date="2017-08" db="EMBL/GenBank/DDBJ databases">
        <title>Fine stratification of microbial communities through a metagenomic profile of the photic zone.</title>
        <authorList>
            <person name="Haro-Moreno J.M."/>
            <person name="Lopez-Perez M."/>
            <person name="De La Torre J."/>
            <person name="Picazo A."/>
            <person name="Camacho A."/>
            <person name="Rodriguez-Valera F."/>
        </authorList>
    </citation>
    <scope>NUCLEOTIDE SEQUENCE [LARGE SCALE GENOMIC DNA]</scope>
    <source>
        <strain evidence="4">MED-G28</strain>
    </source>
</reference>
<dbReference type="Pfam" id="PF01551">
    <property type="entry name" value="Peptidase_M23"/>
    <property type="match status" value="1"/>
</dbReference>
<evidence type="ECO:0000256" key="1">
    <source>
        <dbReference type="SAM" id="Coils"/>
    </source>
</evidence>